<proteinExistence type="predicted"/>
<protein>
    <submittedName>
        <fullName evidence="2">Uncharacterized protein</fullName>
    </submittedName>
</protein>
<name>A0AA39GVR1_9BILA</name>
<keyword evidence="1" id="KW-0472">Membrane</keyword>
<dbReference type="AlphaFoldDB" id="A0AA39GVR1"/>
<keyword evidence="1" id="KW-0812">Transmembrane</keyword>
<comment type="caution">
    <text evidence="2">The sequence shown here is derived from an EMBL/GenBank/DDBJ whole genome shotgun (WGS) entry which is preliminary data.</text>
</comment>
<dbReference type="Proteomes" id="UP001175271">
    <property type="component" value="Unassembled WGS sequence"/>
</dbReference>
<evidence type="ECO:0000256" key="1">
    <source>
        <dbReference type="SAM" id="Phobius"/>
    </source>
</evidence>
<dbReference type="EMBL" id="JAUCMV010000005">
    <property type="protein sequence ID" value="KAK0394450.1"/>
    <property type="molecule type" value="Genomic_DNA"/>
</dbReference>
<feature type="transmembrane region" description="Helical" evidence="1">
    <location>
        <begin position="31"/>
        <end position="50"/>
    </location>
</feature>
<accession>A0AA39GVR1</accession>
<keyword evidence="1" id="KW-1133">Transmembrane helix</keyword>
<organism evidence="2 3">
    <name type="scientific">Steinernema hermaphroditum</name>
    <dbReference type="NCBI Taxonomy" id="289476"/>
    <lineage>
        <taxon>Eukaryota</taxon>
        <taxon>Metazoa</taxon>
        <taxon>Ecdysozoa</taxon>
        <taxon>Nematoda</taxon>
        <taxon>Chromadorea</taxon>
        <taxon>Rhabditida</taxon>
        <taxon>Tylenchina</taxon>
        <taxon>Panagrolaimomorpha</taxon>
        <taxon>Strongyloidoidea</taxon>
        <taxon>Steinernematidae</taxon>
        <taxon>Steinernema</taxon>
    </lineage>
</organism>
<sequence>MLRLFLLYTIVILGLLLNGFVFHAYTRSNRIAAVVGSALTILAVTIPPLFGVPAEYASFDHADFCWYEVKP</sequence>
<gene>
    <name evidence="2" type="ORF">QR680_000742</name>
</gene>
<reference evidence="2" key="1">
    <citation type="submission" date="2023-06" db="EMBL/GenBank/DDBJ databases">
        <title>Genomic analysis of the entomopathogenic nematode Steinernema hermaphroditum.</title>
        <authorList>
            <person name="Schwarz E.M."/>
            <person name="Heppert J.K."/>
            <person name="Baniya A."/>
            <person name="Schwartz H.T."/>
            <person name="Tan C.-H."/>
            <person name="Antoshechkin I."/>
            <person name="Sternberg P.W."/>
            <person name="Goodrich-Blair H."/>
            <person name="Dillman A.R."/>
        </authorList>
    </citation>
    <scope>NUCLEOTIDE SEQUENCE</scope>
    <source>
        <strain evidence="2">PS9179</strain>
        <tissue evidence="2">Whole animal</tissue>
    </source>
</reference>
<evidence type="ECO:0000313" key="2">
    <source>
        <dbReference type="EMBL" id="KAK0394450.1"/>
    </source>
</evidence>
<keyword evidence="3" id="KW-1185">Reference proteome</keyword>
<evidence type="ECO:0000313" key="3">
    <source>
        <dbReference type="Proteomes" id="UP001175271"/>
    </source>
</evidence>
<feature type="transmembrane region" description="Helical" evidence="1">
    <location>
        <begin position="6"/>
        <end position="24"/>
    </location>
</feature>